<keyword evidence="2" id="KW-1185">Reference proteome</keyword>
<dbReference type="EMBL" id="UZAL01046554">
    <property type="protein sequence ID" value="VDP84318.1"/>
    <property type="molecule type" value="Genomic_DNA"/>
</dbReference>
<gene>
    <name evidence="1" type="ORF">SMTD_LOCUS21186</name>
</gene>
<dbReference type="Proteomes" id="UP000269396">
    <property type="component" value="Unassembled WGS sequence"/>
</dbReference>
<sequence>MFKTYGRVVLFSIASIPSVPTFAGLITMVQPFGVVA</sequence>
<evidence type="ECO:0000313" key="2">
    <source>
        <dbReference type="Proteomes" id="UP000269396"/>
    </source>
</evidence>
<dbReference type="AlphaFoldDB" id="A0A183Q3K0"/>
<reference evidence="1 2" key="1">
    <citation type="submission" date="2018-11" db="EMBL/GenBank/DDBJ databases">
        <authorList>
            <consortium name="Pathogen Informatics"/>
        </authorList>
    </citation>
    <scope>NUCLEOTIDE SEQUENCE [LARGE SCALE GENOMIC DNA]</scope>
    <source>
        <strain>Denwood</strain>
        <strain evidence="2">Zambia</strain>
    </source>
</reference>
<accession>A0A183Q3K0</accession>
<protein>
    <submittedName>
        <fullName evidence="1">Uncharacterized protein</fullName>
    </submittedName>
</protein>
<evidence type="ECO:0000313" key="1">
    <source>
        <dbReference type="EMBL" id="VDP84318.1"/>
    </source>
</evidence>
<organism evidence="1 2">
    <name type="scientific">Schistosoma mattheei</name>
    <dbReference type="NCBI Taxonomy" id="31246"/>
    <lineage>
        <taxon>Eukaryota</taxon>
        <taxon>Metazoa</taxon>
        <taxon>Spiralia</taxon>
        <taxon>Lophotrochozoa</taxon>
        <taxon>Platyhelminthes</taxon>
        <taxon>Trematoda</taxon>
        <taxon>Digenea</taxon>
        <taxon>Strigeidida</taxon>
        <taxon>Schistosomatoidea</taxon>
        <taxon>Schistosomatidae</taxon>
        <taxon>Schistosoma</taxon>
    </lineage>
</organism>
<proteinExistence type="predicted"/>
<name>A0A183Q3K0_9TREM</name>